<dbReference type="Gene3D" id="2.60.120.10">
    <property type="entry name" value="Jelly Rolls"/>
    <property type="match status" value="1"/>
</dbReference>
<organism evidence="6 7">
    <name type="scientific">Defluviitalea raffinosedens</name>
    <dbReference type="NCBI Taxonomy" id="1450156"/>
    <lineage>
        <taxon>Bacteria</taxon>
        <taxon>Bacillati</taxon>
        <taxon>Bacillota</taxon>
        <taxon>Clostridia</taxon>
        <taxon>Lachnospirales</taxon>
        <taxon>Defluviitaleaceae</taxon>
        <taxon>Defluviitalea</taxon>
    </lineage>
</organism>
<sequence>MEKHIIALKRIPVFSGLSEEQLIKISQLEIKKKYPKGSIIFNEGDKGESFFYIQSGKIKVYKTSFDGREIILNIFGEGAILAEVTMFNDIEYPATAEVIEDAEVGMIYNRDIEKMVLENRELSLQIIKVLTRRLYYSQMNVKEIALNDTYIRTAKVLINLAKEYGKLTNKGIEIHLGMTRQDIANLVGTTRETATRVMSQLKKKKLIDMDGKNIIIKDLGKLKEEIEE</sequence>
<dbReference type="AlphaFoldDB" id="A0A7C8LI24"/>
<dbReference type="CDD" id="cd00092">
    <property type="entry name" value="HTH_CRP"/>
    <property type="match status" value="1"/>
</dbReference>
<dbReference type="InterPro" id="IPR018335">
    <property type="entry name" value="Tscrpt_reg_HTH_Crp-type_CS"/>
</dbReference>
<dbReference type="GO" id="GO:0005829">
    <property type="term" value="C:cytosol"/>
    <property type="evidence" value="ECO:0007669"/>
    <property type="project" value="TreeGrafter"/>
</dbReference>
<proteinExistence type="predicted"/>
<dbReference type="Pfam" id="PF00027">
    <property type="entry name" value="cNMP_binding"/>
    <property type="match status" value="1"/>
</dbReference>
<dbReference type="SUPFAM" id="SSF46785">
    <property type="entry name" value="Winged helix' DNA-binding domain"/>
    <property type="match status" value="1"/>
</dbReference>
<dbReference type="OrthoDB" id="9798104at2"/>
<dbReference type="PROSITE" id="PS51063">
    <property type="entry name" value="HTH_CRP_2"/>
    <property type="match status" value="1"/>
</dbReference>
<dbReference type="PANTHER" id="PTHR24567:SF28">
    <property type="entry name" value="LISTERIOLYSIN REGULATORY PROTEIN"/>
    <property type="match status" value="1"/>
</dbReference>
<dbReference type="InterPro" id="IPR036390">
    <property type="entry name" value="WH_DNA-bd_sf"/>
</dbReference>
<dbReference type="PROSITE" id="PS00042">
    <property type="entry name" value="HTH_CRP_1"/>
    <property type="match status" value="1"/>
</dbReference>
<protein>
    <submittedName>
        <fullName evidence="6">Cyclic nucleotide-binding domain-containing protein</fullName>
    </submittedName>
</protein>
<dbReference type="Gene3D" id="1.10.10.10">
    <property type="entry name" value="Winged helix-like DNA-binding domain superfamily/Winged helix DNA-binding domain"/>
    <property type="match status" value="1"/>
</dbReference>
<dbReference type="SMART" id="SM00419">
    <property type="entry name" value="HTH_CRP"/>
    <property type="match status" value="1"/>
</dbReference>
<dbReference type="InterPro" id="IPR000595">
    <property type="entry name" value="cNMP-bd_dom"/>
</dbReference>
<dbReference type="PROSITE" id="PS50042">
    <property type="entry name" value="CNMP_BINDING_3"/>
    <property type="match status" value="1"/>
</dbReference>
<dbReference type="EMBL" id="WSLF01000005">
    <property type="protein sequence ID" value="KAE9634522.1"/>
    <property type="molecule type" value="Genomic_DNA"/>
</dbReference>
<dbReference type="InterPro" id="IPR036388">
    <property type="entry name" value="WH-like_DNA-bd_sf"/>
</dbReference>
<feature type="domain" description="HTH crp-type" evidence="5">
    <location>
        <begin position="147"/>
        <end position="220"/>
    </location>
</feature>
<evidence type="ECO:0000256" key="1">
    <source>
        <dbReference type="ARBA" id="ARBA00023015"/>
    </source>
</evidence>
<dbReference type="RefSeq" id="WP_158740248.1">
    <property type="nucleotide sequence ID" value="NZ_JAFBEP010000002.1"/>
</dbReference>
<evidence type="ECO:0000313" key="7">
    <source>
        <dbReference type="Proteomes" id="UP000483018"/>
    </source>
</evidence>
<dbReference type="InterPro" id="IPR014710">
    <property type="entry name" value="RmlC-like_jellyroll"/>
</dbReference>
<dbReference type="CDD" id="cd00038">
    <property type="entry name" value="CAP_ED"/>
    <property type="match status" value="1"/>
</dbReference>
<feature type="domain" description="Cyclic nucleotide-binding" evidence="4">
    <location>
        <begin position="13"/>
        <end position="133"/>
    </location>
</feature>
<evidence type="ECO:0000313" key="6">
    <source>
        <dbReference type="EMBL" id="KAE9634522.1"/>
    </source>
</evidence>
<dbReference type="InterPro" id="IPR050397">
    <property type="entry name" value="Env_Response_Regulators"/>
</dbReference>
<evidence type="ECO:0000256" key="2">
    <source>
        <dbReference type="ARBA" id="ARBA00023125"/>
    </source>
</evidence>
<evidence type="ECO:0000256" key="3">
    <source>
        <dbReference type="ARBA" id="ARBA00023163"/>
    </source>
</evidence>
<keyword evidence="3" id="KW-0804">Transcription</keyword>
<dbReference type="SMART" id="SM00100">
    <property type="entry name" value="cNMP"/>
    <property type="match status" value="1"/>
</dbReference>
<dbReference type="PRINTS" id="PR00103">
    <property type="entry name" value="CAMPKINASE"/>
</dbReference>
<dbReference type="GO" id="GO:0003700">
    <property type="term" value="F:DNA-binding transcription factor activity"/>
    <property type="evidence" value="ECO:0007669"/>
    <property type="project" value="InterPro"/>
</dbReference>
<dbReference type="InterPro" id="IPR012318">
    <property type="entry name" value="HTH_CRP"/>
</dbReference>
<keyword evidence="7" id="KW-1185">Reference proteome</keyword>
<dbReference type="PRINTS" id="PR00034">
    <property type="entry name" value="HTHCRP"/>
</dbReference>
<dbReference type="Proteomes" id="UP000483018">
    <property type="component" value="Unassembled WGS sequence"/>
</dbReference>
<evidence type="ECO:0000259" key="4">
    <source>
        <dbReference type="PROSITE" id="PS50042"/>
    </source>
</evidence>
<keyword evidence="2" id="KW-0238">DNA-binding</keyword>
<dbReference type="SUPFAM" id="SSF51206">
    <property type="entry name" value="cAMP-binding domain-like"/>
    <property type="match status" value="1"/>
</dbReference>
<reference evidence="6 7" key="1">
    <citation type="submission" date="2019-12" db="EMBL/GenBank/DDBJ databases">
        <title>Defluviitalea raffinosedens, isolated from a biogas fermenter, genome sequencing and characterization.</title>
        <authorList>
            <person name="Rettenmaier R."/>
            <person name="Schneider M."/>
            <person name="Neuhaus K."/>
            <person name="Liebl W."/>
            <person name="Zverlov V."/>
        </authorList>
    </citation>
    <scope>NUCLEOTIDE SEQUENCE [LARGE SCALE GENOMIC DNA]</scope>
    <source>
        <strain evidence="6 7">249c-K6</strain>
    </source>
</reference>
<dbReference type="PANTHER" id="PTHR24567">
    <property type="entry name" value="CRP FAMILY TRANSCRIPTIONAL REGULATORY PROTEIN"/>
    <property type="match status" value="1"/>
</dbReference>
<keyword evidence="1" id="KW-0805">Transcription regulation</keyword>
<evidence type="ECO:0000259" key="5">
    <source>
        <dbReference type="PROSITE" id="PS51063"/>
    </source>
</evidence>
<gene>
    <name evidence="6" type="ORF">GND95_07590</name>
</gene>
<comment type="caution">
    <text evidence="6">The sequence shown here is derived from an EMBL/GenBank/DDBJ whole genome shotgun (WGS) entry which is preliminary data.</text>
</comment>
<name>A0A7C8LI24_9FIRM</name>
<dbReference type="Pfam" id="PF13545">
    <property type="entry name" value="HTH_Crp_2"/>
    <property type="match status" value="1"/>
</dbReference>
<dbReference type="GO" id="GO:0003677">
    <property type="term" value="F:DNA binding"/>
    <property type="evidence" value="ECO:0007669"/>
    <property type="project" value="UniProtKB-KW"/>
</dbReference>
<accession>A0A7C8LI24</accession>
<dbReference type="InterPro" id="IPR018490">
    <property type="entry name" value="cNMP-bd_dom_sf"/>
</dbReference>